<sequence>MSTSTSSQMGSVVLTVFYGIRPHPSHDGNHTLQGPVMSFTTDNTLSSRLTADEHETYKGSFPREYRQARDLGTCIQENLQSSVLEVEDAFEAENASETDDAYNAGTTNDIDDTNEVKGAAGGVDMASTTTPLTPEWIDSLVETELKTAWSVAQNRRTTFGSMKAVRLAPEELEVLEGQAKAEEGLRDFQSSLYLDGIARTRFCC</sequence>
<accession>A0A427YRG6</accession>
<dbReference type="Proteomes" id="UP000279259">
    <property type="component" value="Unassembled WGS sequence"/>
</dbReference>
<keyword evidence="3" id="KW-1185">Reference proteome</keyword>
<dbReference type="AlphaFoldDB" id="A0A427YRG6"/>
<name>A0A427YRG6_9TREE</name>
<proteinExistence type="predicted"/>
<reference evidence="2 3" key="1">
    <citation type="submission" date="2018-11" db="EMBL/GenBank/DDBJ databases">
        <title>Genome sequence of Saitozyma podzolica DSM 27192.</title>
        <authorList>
            <person name="Aliyu H."/>
            <person name="Gorte O."/>
            <person name="Ochsenreither K."/>
        </authorList>
    </citation>
    <scope>NUCLEOTIDE SEQUENCE [LARGE SCALE GENOMIC DNA]</scope>
    <source>
        <strain evidence="2 3">DSM 27192</strain>
    </source>
</reference>
<feature type="region of interest" description="Disordered" evidence="1">
    <location>
        <begin position="93"/>
        <end position="115"/>
    </location>
</feature>
<organism evidence="2 3">
    <name type="scientific">Saitozyma podzolica</name>
    <dbReference type="NCBI Taxonomy" id="1890683"/>
    <lineage>
        <taxon>Eukaryota</taxon>
        <taxon>Fungi</taxon>
        <taxon>Dikarya</taxon>
        <taxon>Basidiomycota</taxon>
        <taxon>Agaricomycotina</taxon>
        <taxon>Tremellomycetes</taxon>
        <taxon>Tremellales</taxon>
        <taxon>Trimorphomycetaceae</taxon>
        <taxon>Saitozyma</taxon>
    </lineage>
</organism>
<dbReference type="EMBL" id="RSCD01000003">
    <property type="protein sequence ID" value="RSH93671.1"/>
    <property type="molecule type" value="Genomic_DNA"/>
</dbReference>
<protein>
    <submittedName>
        <fullName evidence="2">Uncharacterized protein</fullName>
    </submittedName>
</protein>
<evidence type="ECO:0000256" key="1">
    <source>
        <dbReference type="SAM" id="MobiDB-lite"/>
    </source>
</evidence>
<evidence type="ECO:0000313" key="2">
    <source>
        <dbReference type="EMBL" id="RSH93671.1"/>
    </source>
</evidence>
<gene>
    <name evidence="2" type="ORF">EHS25_006318</name>
</gene>
<dbReference type="OrthoDB" id="10353763at2759"/>
<comment type="caution">
    <text evidence="2">The sequence shown here is derived from an EMBL/GenBank/DDBJ whole genome shotgun (WGS) entry which is preliminary data.</text>
</comment>
<evidence type="ECO:0000313" key="3">
    <source>
        <dbReference type="Proteomes" id="UP000279259"/>
    </source>
</evidence>